<accession>A0A140L6X2</accession>
<dbReference type="PANTHER" id="PTHR37305">
    <property type="entry name" value="INTEGRAL MEMBRANE PROTEIN-RELATED"/>
    <property type="match status" value="1"/>
</dbReference>
<keyword evidence="3" id="KW-1185">Reference proteome</keyword>
<feature type="transmembrane region" description="Helical" evidence="1">
    <location>
        <begin position="230"/>
        <end position="250"/>
    </location>
</feature>
<keyword evidence="1" id="KW-1133">Transmembrane helix</keyword>
<evidence type="ECO:0000313" key="2">
    <source>
        <dbReference type="EMBL" id="KXG76297.1"/>
    </source>
</evidence>
<reference evidence="2 3" key="1">
    <citation type="submission" date="2015-12" db="EMBL/GenBank/DDBJ databases">
        <title>Draft genome sequence of the thermoanaerobe Thermotalea metallivorans, an isolate from the runoff channel of the Great Artesian Basin, Australia.</title>
        <authorList>
            <person name="Patel B.K."/>
        </authorList>
    </citation>
    <scope>NUCLEOTIDE SEQUENCE [LARGE SCALE GENOMIC DNA]</scope>
    <source>
        <strain evidence="2 3">B2-1</strain>
    </source>
</reference>
<feature type="transmembrane region" description="Helical" evidence="1">
    <location>
        <begin position="20"/>
        <end position="45"/>
    </location>
</feature>
<name>A0A140L6X2_9FIRM</name>
<dbReference type="RefSeq" id="WP_068555833.1">
    <property type="nucleotide sequence ID" value="NZ_LOEE01000028.1"/>
</dbReference>
<dbReference type="Proteomes" id="UP000070456">
    <property type="component" value="Unassembled WGS sequence"/>
</dbReference>
<feature type="transmembrane region" description="Helical" evidence="1">
    <location>
        <begin position="155"/>
        <end position="176"/>
    </location>
</feature>
<proteinExistence type="predicted"/>
<dbReference type="PANTHER" id="PTHR37305:SF1">
    <property type="entry name" value="MEMBRANE PROTEIN"/>
    <property type="match status" value="1"/>
</dbReference>
<sequence>MMALVVSELERIWSRSKTKFLFVLVVLSTLCISLFLKTMGIGFYTQEATATLNSLNFSVFALREIHLLLSLVVLPILFVDCLNAEYATGSLRLVMLRPYHKFEFFLGKWIALALTVSIFLLAIFVSNTLLGYLLLPSVSGTVFYHIDKIYTPFAAFLYSIRFYFWEWILCISLLSIGSAVCSLIPNAVVSIAAILGVVIGALYLSKDTFYFFIKSTEYIFYVLSGRVSPTSFIILFAVMISGFILSLILWQKRDFFY</sequence>
<dbReference type="EMBL" id="LOEE01000028">
    <property type="protein sequence ID" value="KXG76297.1"/>
    <property type="molecule type" value="Genomic_DNA"/>
</dbReference>
<dbReference type="STRING" id="520762.AN619_12540"/>
<comment type="caution">
    <text evidence="2">The sequence shown here is derived from an EMBL/GenBank/DDBJ whole genome shotgun (WGS) entry which is preliminary data.</text>
</comment>
<keyword evidence="1" id="KW-0812">Transmembrane</keyword>
<gene>
    <name evidence="2" type="ORF">AN619_12540</name>
</gene>
<feature type="transmembrane region" description="Helical" evidence="1">
    <location>
        <begin position="65"/>
        <end position="88"/>
    </location>
</feature>
<dbReference type="OrthoDB" id="2943698at2"/>
<keyword evidence="1" id="KW-0472">Membrane</keyword>
<evidence type="ECO:0000313" key="3">
    <source>
        <dbReference type="Proteomes" id="UP000070456"/>
    </source>
</evidence>
<feature type="transmembrane region" description="Helical" evidence="1">
    <location>
        <begin position="183"/>
        <end position="204"/>
    </location>
</feature>
<organism evidence="2 3">
    <name type="scientific">Thermotalea metallivorans</name>
    <dbReference type="NCBI Taxonomy" id="520762"/>
    <lineage>
        <taxon>Bacteria</taxon>
        <taxon>Bacillati</taxon>
        <taxon>Bacillota</taxon>
        <taxon>Clostridia</taxon>
        <taxon>Peptostreptococcales</taxon>
        <taxon>Thermotaleaceae</taxon>
        <taxon>Thermotalea</taxon>
    </lineage>
</organism>
<feature type="transmembrane region" description="Helical" evidence="1">
    <location>
        <begin position="109"/>
        <end position="135"/>
    </location>
</feature>
<dbReference type="AlphaFoldDB" id="A0A140L6X2"/>
<evidence type="ECO:0000256" key="1">
    <source>
        <dbReference type="SAM" id="Phobius"/>
    </source>
</evidence>
<protein>
    <submittedName>
        <fullName evidence="2">Uncharacterized protein</fullName>
    </submittedName>
</protein>